<dbReference type="InterPro" id="IPR038987">
    <property type="entry name" value="MoeA-like"/>
</dbReference>
<dbReference type="AlphaFoldDB" id="A0A0D6PY38"/>
<feature type="domain" description="MoaB/Mog" evidence="12">
    <location>
        <begin position="175"/>
        <end position="312"/>
    </location>
</feature>
<dbReference type="SUPFAM" id="SSF63882">
    <property type="entry name" value="MoeA N-terminal region -like"/>
    <property type="match status" value="1"/>
</dbReference>
<dbReference type="Proteomes" id="UP000032675">
    <property type="component" value="Unassembled WGS sequence"/>
</dbReference>
<dbReference type="InterPro" id="IPR036425">
    <property type="entry name" value="MoaB/Mog-like_dom_sf"/>
</dbReference>
<dbReference type="RefSeq" id="WP_048850720.1">
    <property type="nucleotide sequence ID" value="NZ_BANI01000046.1"/>
</dbReference>
<comment type="similarity">
    <text evidence="4 11">Belongs to the MoeA family.</text>
</comment>
<dbReference type="Gene3D" id="3.90.105.10">
    <property type="entry name" value="Molybdopterin biosynthesis moea protein, domain 2"/>
    <property type="match status" value="1"/>
</dbReference>
<dbReference type="InterPro" id="IPR036688">
    <property type="entry name" value="MoeA_C_domain_IV_sf"/>
</dbReference>
<keyword evidence="9 11" id="KW-0501">Molybdenum cofactor biosynthesis</keyword>
<dbReference type="SMART" id="SM00852">
    <property type="entry name" value="MoCF_biosynth"/>
    <property type="match status" value="1"/>
</dbReference>
<dbReference type="EC" id="2.10.1.1" evidence="11"/>
<organism evidence="13 14">
    <name type="scientific">Komagataeibacter europaeus NBRC 3261</name>
    <dbReference type="NCBI Taxonomy" id="1234669"/>
    <lineage>
        <taxon>Bacteria</taxon>
        <taxon>Pseudomonadati</taxon>
        <taxon>Pseudomonadota</taxon>
        <taxon>Alphaproteobacteria</taxon>
        <taxon>Acetobacterales</taxon>
        <taxon>Acetobacteraceae</taxon>
        <taxon>Komagataeibacter</taxon>
    </lineage>
</organism>
<evidence type="ECO:0000256" key="9">
    <source>
        <dbReference type="ARBA" id="ARBA00023150"/>
    </source>
</evidence>
<dbReference type="Gene3D" id="2.40.340.10">
    <property type="entry name" value="MoeA, C-terminal, domain IV"/>
    <property type="match status" value="1"/>
</dbReference>
<dbReference type="GO" id="GO:0046872">
    <property type="term" value="F:metal ion binding"/>
    <property type="evidence" value="ECO:0007669"/>
    <property type="project" value="UniProtKB-UniRule"/>
</dbReference>
<proteinExistence type="inferred from homology"/>
<keyword evidence="7 11" id="KW-0479">Metal-binding</keyword>
<dbReference type="Pfam" id="PF03453">
    <property type="entry name" value="MoeA_N"/>
    <property type="match status" value="1"/>
</dbReference>
<keyword evidence="5 11" id="KW-0500">Molybdenum</keyword>
<evidence type="ECO:0000313" key="14">
    <source>
        <dbReference type="Proteomes" id="UP000032675"/>
    </source>
</evidence>
<dbReference type="NCBIfam" id="NF045515">
    <property type="entry name" value="Glp_gephyrin"/>
    <property type="match status" value="1"/>
</dbReference>
<dbReference type="Gene3D" id="3.40.980.10">
    <property type="entry name" value="MoaB/Mog-like domain"/>
    <property type="match status" value="1"/>
</dbReference>
<dbReference type="FunFam" id="3.40.980.10:FF:000004">
    <property type="entry name" value="Molybdopterin molybdenumtransferase"/>
    <property type="match status" value="1"/>
</dbReference>
<reference evidence="13 14" key="1">
    <citation type="submission" date="2012-11" db="EMBL/GenBank/DDBJ databases">
        <title>Whole genome sequence of Gluconacetobacter europaeus NBRC3261.</title>
        <authorList>
            <person name="Azuma Y."/>
            <person name="Higashiura N."/>
            <person name="Hirakawa H."/>
            <person name="Matsushita K."/>
        </authorList>
    </citation>
    <scope>NUCLEOTIDE SEQUENCE [LARGE SCALE GENOMIC DNA]</scope>
    <source>
        <strain evidence="13 14">NBRC 3261</strain>
    </source>
</reference>
<name>A0A0D6PY38_KOMEU</name>
<comment type="catalytic activity">
    <reaction evidence="10">
        <text>adenylyl-molybdopterin + molybdate = Mo-molybdopterin + AMP + H(+)</text>
        <dbReference type="Rhea" id="RHEA:35047"/>
        <dbReference type="ChEBI" id="CHEBI:15378"/>
        <dbReference type="ChEBI" id="CHEBI:36264"/>
        <dbReference type="ChEBI" id="CHEBI:62727"/>
        <dbReference type="ChEBI" id="CHEBI:71302"/>
        <dbReference type="ChEBI" id="CHEBI:456215"/>
        <dbReference type="EC" id="2.10.1.1"/>
    </reaction>
</comment>
<dbReference type="SUPFAM" id="SSF63867">
    <property type="entry name" value="MoeA C-terminal domain-like"/>
    <property type="match status" value="1"/>
</dbReference>
<dbReference type="NCBIfam" id="TIGR00177">
    <property type="entry name" value="molyb_syn"/>
    <property type="match status" value="1"/>
</dbReference>
<evidence type="ECO:0000256" key="7">
    <source>
        <dbReference type="ARBA" id="ARBA00022723"/>
    </source>
</evidence>
<evidence type="ECO:0000256" key="2">
    <source>
        <dbReference type="ARBA" id="ARBA00002901"/>
    </source>
</evidence>
<dbReference type="SUPFAM" id="SSF53218">
    <property type="entry name" value="Molybdenum cofactor biosynthesis proteins"/>
    <property type="match status" value="1"/>
</dbReference>
<evidence type="ECO:0000256" key="4">
    <source>
        <dbReference type="ARBA" id="ARBA00010763"/>
    </source>
</evidence>
<dbReference type="GO" id="GO:0061599">
    <property type="term" value="F:molybdopterin molybdotransferase activity"/>
    <property type="evidence" value="ECO:0007669"/>
    <property type="project" value="UniProtKB-UniRule"/>
</dbReference>
<evidence type="ECO:0000256" key="10">
    <source>
        <dbReference type="ARBA" id="ARBA00047317"/>
    </source>
</evidence>
<keyword evidence="8 11" id="KW-0460">Magnesium</keyword>
<dbReference type="InterPro" id="IPR005111">
    <property type="entry name" value="MoeA_C_domain_IV"/>
</dbReference>
<dbReference type="GO" id="GO:0006777">
    <property type="term" value="P:Mo-molybdopterin cofactor biosynthetic process"/>
    <property type="evidence" value="ECO:0007669"/>
    <property type="project" value="UniProtKB-UniRule"/>
</dbReference>
<dbReference type="Gene3D" id="2.170.190.11">
    <property type="entry name" value="Molybdopterin biosynthesis moea protein, domain 3"/>
    <property type="match status" value="1"/>
</dbReference>
<dbReference type="Pfam" id="PF03454">
    <property type="entry name" value="MoeA_C"/>
    <property type="match status" value="1"/>
</dbReference>
<comment type="cofactor">
    <cofactor evidence="1 11">
        <name>Mg(2+)</name>
        <dbReference type="ChEBI" id="CHEBI:18420"/>
    </cofactor>
</comment>
<dbReference type="PANTHER" id="PTHR10192">
    <property type="entry name" value="MOLYBDOPTERIN BIOSYNTHESIS PROTEIN"/>
    <property type="match status" value="1"/>
</dbReference>
<comment type="caution">
    <text evidence="13">The sequence shown here is derived from an EMBL/GenBank/DDBJ whole genome shotgun (WGS) entry which is preliminary data.</text>
</comment>
<accession>A0A0D6PY38</accession>
<evidence type="ECO:0000256" key="6">
    <source>
        <dbReference type="ARBA" id="ARBA00022679"/>
    </source>
</evidence>
<evidence type="ECO:0000259" key="12">
    <source>
        <dbReference type="SMART" id="SM00852"/>
    </source>
</evidence>
<keyword evidence="6 11" id="KW-0808">Transferase</keyword>
<evidence type="ECO:0000256" key="5">
    <source>
        <dbReference type="ARBA" id="ARBA00022505"/>
    </source>
</evidence>
<dbReference type="InterPro" id="IPR001453">
    <property type="entry name" value="MoaB/Mog_dom"/>
</dbReference>
<dbReference type="UniPathway" id="UPA00344"/>
<dbReference type="CDD" id="cd00887">
    <property type="entry name" value="MoeA"/>
    <property type="match status" value="1"/>
</dbReference>
<dbReference type="PANTHER" id="PTHR10192:SF5">
    <property type="entry name" value="GEPHYRIN"/>
    <property type="match status" value="1"/>
</dbReference>
<protein>
    <recommendedName>
        <fullName evidence="11">Molybdopterin molybdenumtransferase</fullName>
        <ecNumber evidence="11">2.10.1.1</ecNumber>
    </recommendedName>
</protein>
<comment type="function">
    <text evidence="2 11">Catalyzes the insertion of molybdate into adenylated molybdopterin with the concomitant release of AMP.</text>
</comment>
<evidence type="ECO:0000256" key="8">
    <source>
        <dbReference type="ARBA" id="ARBA00022842"/>
    </source>
</evidence>
<evidence type="ECO:0000256" key="1">
    <source>
        <dbReference type="ARBA" id="ARBA00001946"/>
    </source>
</evidence>
<evidence type="ECO:0000256" key="3">
    <source>
        <dbReference type="ARBA" id="ARBA00005046"/>
    </source>
</evidence>
<evidence type="ECO:0000256" key="11">
    <source>
        <dbReference type="RuleBase" id="RU365090"/>
    </source>
</evidence>
<sequence>MLSVSEARERILDGVFPLPSEVVALTDACGRVSAAPVIARLSNPPADVSSMDGYAVRAADLSVQGARLTCIGSAPAGHPFAGAVGAGECVRIFTGAVVPSGADAILIQENAQAEGASVTTTTTLPPGTYIRRRGQDFAEGQEVIPTGRRLSARDIGLAAAANHAWVRVTRRPRVAIAATGDELLLPGSGIGAGQIANSNTPMLAALLRAAGADPVMLPVLRDDMADLATLERMVDGVDMLVTAGGASVGSHDLVRRGLEQVGLKTDFWKIAMRPGRPLMYGHLGRLPFIGLPGNPVAAFVCSVVFILPALRRMAGLATPVVPPEHAILGADVPGNDRRMDHLRAGLGHDADGRLVATPFAVQDSAMLHVLAQSGALILRAPHAPPAKAGAPCDIIRIDRVLE</sequence>
<dbReference type="InterPro" id="IPR036135">
    <property type="entry name" value="MoeA_linker/N_sf"/>
</dbReference>
<gene>
    <name evidence="13" type="ORF">Geu3261_0052_075</name>
</gene>
<evidence type="ECO:0000313" key="13">
    <source>
        <dbReference type="EMBL" id="GAN96104.1"/>
    </source>
</evidence>
<dbReference type="EMBL" id="BANI01000046">
    <property type="protein sequence ID" value="GAN96104.1"/>
    <property type="molecule type" value="Genomic_DNA"/>
</dbReference>
<dbReference type="GO" id="GO:0005829">
    <property type="term" value="C:cytosol"/>
    <property type="evidence" value="ECO:0007669"/>
    <property type="project" value="TreeGrafter"/>
</dbReference>
<comment type="pathway">
    <text evidence="3 11">Cofactor biosynthesis; molybdopterin biosynthesis.</text>
</comment>
<dbReference type="Pfam" id="PF00994">
    <property type="entry name" value="MoCF_biosynth"/>
    <property type="match status" value="1"/>
</dbReference>
<dbReference type="InterPro" id="IPR005110">
    <property type="entry name" value="MoeA_linker/N"/>
</dbReference>